<feature type="domain" description="HTH lysR-type" evidence="5">
    <location>
        <begin position="1"/>
        <end position="59"/>
    </location>
</feature>
<comment type="similarity">
    <text evidence="1">Belongs to the LysR transcriptional regulatory family.</text>
</comment>
<evidence type="ECO:0000256" key="1">
    <source>
        <dbReference type="ARBA" id="ARBA00009437"/>
    </source>
</evidence>
<dbReference type="SUPFAM" id="SSF46785">
    <property type="entry name" value="Winged helix' DNA-binding domain"/>
    <property type="match status" value="1"/>
</dbReference>
<dbReference type="PANTHER" id="PTHR30126:SF22">
    <property type="entry name" value="HTH-TYPE TRANSCRIPTIONAL REGULATOR YHAJ-RELATED"/>
    <property type="match status" value="1"/>
</dbReference>
<dbReference type="Pfam" id="PF03466">
    <property type="entry name" value="LysR_substrate"/>
    <property type="match status" value="1"/>
</dbReference>
<evidence type="ECO:0000259" key="5">
    <source>
        <dbReference type="PROSITE" id="PS50931"/>
    </source>
</evidence>
<protein>
    <submittedName>
        <fullName evidence="6">LysR family transcriptional regulator</fullName>
    </submittedName>
</protein>
<evidence type="ECO:0000256" key="3">
    <source>
        <dbReference type="ARBA" id="ARBA00023125"/>
    </source>
</evidence>
<keyword evidence="4" id="KW-0804">Transcription</keyword>
<dbReference type="EMBL" id="BSNC01000006">
    <property type="protein sequence ID" value="GLP97605.1"/>
    <property type="molecule type" value="Genomic_DNA"/>
</dbReference>
<dbReference type="GO" id="GO:0003700">
    <property type="term" value="F:DNA-binding transcription factor activity"/>
    <property type="evidence" value="ECO:0007669"/>
    <property type="project" value="InterPro"/>
</dbReference>
<dbReference type="PROSITE" id="PS50931">
    <property type="entry name" value="HTH_LYSR"/>
    <property type="match status" value="1"/>
</dbReference>
<accession>A0AA37RYC7</accession>
<keyword evidence="3" id="KW-0238">DNA-binding</keyword>
<reference evidence="6" key="2">
    <citation type="submission" date="2023-01" db="EMBL/GenBank/DDBJ databases">
        <title>Draft genome sequence of Paraferrimonas sedimenticola strain NBRC 101628.</title>
        <authorList>
            <person name="Sun Q."/>
            <person name="Mori K."/>
        </authorList>
    </citation>
    <scope>NUCLEOTIDE SEQUENCE</scope>
    <source>
        <strain evidence="6">NBRC 101628</strain>
    </source>
</reference>
<dbReference type="GO" id="GO:0000976">
    <property type="term" value="F:transcription cis-regulatory region binding"/>
    <property type="evidence" value="ECO:0007669"/>
    <property type="project" value="TreeGrafter"/>
</dbReference>
<dbReference type="Gene3D" id="3.40.190.290">
    <property type="match status" value="1"/>
</dbReference>
<dbReference type="InterPro" id="IPR036388">
    <property type="entry name" value="WH-like_DNA-bd_sf"/>
</dbReference>
<comment type="caution">
    <text evidence="6">The sequence shown here is derived from an EMBL/GenBank/DDBJ whole genome shotgun (WGS) entry which is preliminary data.</text>
</comment>
<evidence type="ECO:0000313" key="7">
    <source>
        <dbReference type="Proteomes" id="UP001161422"/>
    </source>
</evidence>
<reference evidence="6" key="1">
    <citation type="journal article" date="2014" name="Int. J. Syst. Evol. Microbiol.">
        <title>Complete genome sequence of Corynebacterium casei LMG S-19264T (=DSM 44701T), isolated from a smear-ripened cheese.</title>
        <authorList>
            <consortium name="US DOE Joint Genome Institute (JGI-PGF)"/>
            <person name="Walter F."/>
            <person name="Albersmeier A."/>
            <person name="Kalinowski J."/>
            <person name="Ruckert C."/>
        </authorList>
    </citation>
    <scope>NUCLEOTIDE SEQUENCE</scope>
    <source>
        <strain evidence="6">NBRC 101628</strain>
    </source>
</reference>
<sequence length="301" mass="33355">MASIDQLKILKAVSECTSLAQAAEVVHKSQPALTNALKQLETQLGIELFDRSGYRLQLSDSGQAIARKARQLLEHHAQLIDAARAFGQGEEKQVTIAIEASFPIHTIAKQLQTVQHQHPHTRVVLHQEYLSGAFERLSNQSVDLAITPVHPQLTHQVPVSSHCIGQGRMVNVASPDLLARHPKLESVRQLINDNQIVVQDSGSMTAGHELDVSSDQRRWYVNDFASKLSLILAGAGWGRLPMHLINSHLDGGQLQVIETQDMASEIQLDYQLVRLSRHTPGPVAKKLWQLLTEIPSKHQSD</sequence>
<evidence type="ECO:0000313" key="6">
    <source>
        <dbReference type="EMBL" id="GLP97605.1"/>
    </source>
</evidence>
<dbReference type="PANTHER" id="PTHR30126">
    <property type="entry name" value="HTH-TYPE TRANSCRIPTIONAL REGULATOR"/>
    <property type="match status" value="1"/>
</dbReference>
<dbReference type="Gene3D" id="1.10.10.10">
    <property type="entry name" value="Winged helix-like DNA-binding domain superfamily/Winged helix DNA-binding domain"/>
    <property type="match status" value="1"/>
</dbReference>
<dbReference type="Pfam" id="PF00126">
    <property type="entry name" value="HTH_1"/>
    <property type="match status" value="1"/>
</dbReference>
<dbReference type="Proteomes" id="UP001161422">
    <property type="component" value="Unassembled WGS sequence"/>
</dbReference>
<keyword evidence="2" id="KW-0805">Transcription regulation</keyword>
<dbReference type="PRINTS" id="PR00039">
    <property type="entry name" value="HTHLYSR"/>
</dbReference>
<dbReference type="RefSeq" id="WP_095504563.1">
    <property type="nucleotide sequence ID" value="NZ_BSNC01000006.1"/>
</dbReference>
<dbReference type="SUPFAM" id="SSF53850">
    <property type="entry name" value="Periplasmic binding protein-like II"/>
    <property type="match status" value="1"/>
</dbReference>
<evidence type="ECO:0000256" key="4">
    <source>
        <dbReference type="ARBA" id="ARBA00023163"/>
    </source>
</evidence>
<proteinExistence type="inferred from homology"/>
<gene>
    <name evidence="6" type="ORF">GCM10007895_29120</name>
</gene>
<dbReference type="InterPro" id="IPR000847">
    <property type="entry name" value="LysR_HTH_N"/>
</dbReference>
<dbReference type="InterPro" id="IPR005119">
    <property type="entry name" value="LysR_subst-bd"/>
</dbReference>
<name>A0AA37RYC7_9GAMM</name>
<evidence type="ECO:0000256" key="2">
    <source>
        <dbReference type="ARBA" id="ARBA00023015"/>
    </source>
</evidence>
<organism evidence="6 7">
    <name type="scientific">Paraferrimonas sedimenticola</name>
    <dbReference type="NCBI Taxonomy" id="375674"/>
    <lineage>
        <taxon>Bacteria</taxon>
        <taxon>Pseudomonadati</taxon>
        <taxon>Pseudomonadota</taxon>
        <taxon>Gammaproteobacteria</taxon>
        <taxon>Alteromonadales</taxon>
        <taxon>Ferrimonadaceae</taxon>
        <taxon>Paraferrimonas</taxon>
    </lineage>
</organism>
<dbReference type="AlphaFoldDB" id="A0AA37RYC7"/>
<dbReference type="InterPro" id="IPR036390">
    <property type="entry name" value="WH_DNA-bd_sf"/>
</dbReference>
<keyword evidence="7" id="KW-1185">Reference proteome</keyword>